<dbReference type="EMBL" id="NNRM01000002">
    <property type="protein sequence ID" value="OYR30911.1"/>
    <property type="molecule type" value="Genomic_DNA"/>
</dbReference>
<keyword evidence="2" id="KW-1185">Reference proteome</keyword>
<dbReference type="Proteomes" id="UP000216188">
    <property type="component" value="Unassembled WGS sequence"/>
</dbReference>
<protein>
    <submittedName>
        <fullName evidence="1">Uncharacterized protein</fullName>
    </submittedName>
</protein>
<accession>A0A256GWI6</accession>
<reference evidence="1 2" key="1">
    <citation type="submission" date="2017-07" db="EMBL/GenBank/DDBJ databases">
        <title>Phylogenetic study on the rhizospheric bacterium Ochrobactrum sp. A44.</title>
        <authorList>
            <person name="Krzyzanowska D.M."/>
            <person name="Ossowicki A."/>
            <person name="Rajewska M."/>
            <person name="Maciag T."/>
            <person name="Kaczynski Z."/>
            <person name="Czerwicka M."/>
            <person name="Jafra S."/>
        </authorList>
    </citation>
    <scope>NUCLEOTIDE SEQUENCE [LARGE SCALE GENOMIC DNA]</scope>
    <source>
        <strain evidence="1 2">CCUG 30717</strain>
    </source>
</reference>
<comment type="caution">
    <text evidence="1">The sequence shown here is derived from an EMBL/GenBank/DDBJ whole genome shotgun (WGS) entry which is preliminary data.</text>
</comment>
<evidence type="ECO:0000313" key="2">
    <source>
        <dbReference type="Proteomes" id="UP000216188"/>
    </source>
</evidence>
<evidence type="ECO:0000313" key="1">
    <source>
        <dbReference type="EMBL" id="OYR30911.1"/>
    </source>
</evidence>
<name>A0A256GWI6_9HYPH</name>
<organism evidence="1 2">
    <name type="scientific">Brucella pseudogrignonensis</name>
    <dbReference type="NCBI Taxonomy" id="419475"/>
    <lineage>
        <taxon>Bacteria</taxon>
        <taxon>Pseudomonadati</taxon>
        <taxon>Pseudomonadota</taxon>
        <taxon>Alphaproteobacteria</taxon>
        <taxon>Hyphomicrobiales</taxon>
        <taxon>Brucellaceae</taxon>
        <taxon>Brucella/Ochrobactrum group</taxon>
        <taxon>Brucella</taxon>
    </lineage>
</organism>
<dbReference type="AlphaFoldDB" id="A0A256GWI6"/>
<gene>
    <name evidence="1" type="ORF">CEV34_0070</name>
</gene>
<sequence>MFYGVTDDYASFRSGCAGVDCDGPYGYAMWVSLIIVARAGSSET</sequence>
<proteinExistence type="predicted"/>